<dbReference type="SUPFAM" id="SSF88723">
    <property type="entry name" value="PIN domain-like"/>
    <property type="match status" value="1"/>
</dbReference>
<dbReference type="Gene3D" id="3.40.50.1010">
    <property type="entry name" value="5'-nuclease"/>
    <property type="match status" value="1"/>
</dbReference>
<accession>A0AAU7DLB7</accession>
<evidence type="ECO:0000313" key="1">
    <source>
        <dbReference type="EMBL" id="XBH18563.1"/>
    </source>
</evidence>
<dbReference type="CDD" id="cd09874">
    <property type="entry name" value="PIN_MT3492-like"/>
    <property type="match status" value="1"/>
</dbReference>
<reference evidence="1" key="1">
    <citation type="submission" date="2023-03" db="EMBL/GenBank/DDBJ databases">
        <title>Edaphobacter sp.</title>
        <authorList>
            <person name="Huber K.J."/>
            <person name="Papendorf J."/>
            <person name="Pilke C."/>
            <person name="Bunk B."/>
            <person name="Sproeer C."/>
            <person name="Pester M."/>
        </authorList>
    </citation>
    <scope>NUCLEOTIDE SEQUENCE</scope>
    <source>
        <strain evidence="1">DSM 110680</strain>
    </source>
</reference>
<name>A0AAU7DLB7_9BACT</name>
<dbReference type="EMBL" id="CP121196">
    <property type="protein sequence ID" value="XBH18563.1"/>
    <property type="molecule type" value="Genomic_DNA"/>
</dbReference>
<sequence length="158" mass="17490">MSCYFLESTAFAKLFVQEAGTDAMIRLMETVEDNRKLIAASSPLEVYAAIRKRERMGDITPADAAAAFEILRIEAARMVQEPLNPAVLESARQLLDRTKLRWTDSLQLGAALVAREMFRGTEIIFVSAAPLLLEAAKSEGMQTLDPEKDKIEAVEQTA</sequence>
<dbReference type="InterPro" id="IPR029060">
    <property type="entry name" value="PIN-like_dom_sf"/>
</dbReference>
<gene>
    <name evidence="1" type="ORF">P8935_04315</name>
</gene>
<organism evidence="1">
    <name type="scientific">Telmatobacter sp. DSM 110680</name>
    <dbReference type="NCBI Taxonomy" id="3036704"/>
    <lineage>
        <taxon>Bacteria</taxon>
        <taxon>Pseudomonadati</taxon>
        <taxon>Acidobacteriota</taxon>
        <taxon>Terriglobia</taxon>
        <taxon>Terriglobales</taxon>
        <taxon>Acidobacteriaceae</taxon>
        <taxon>Telmatobacter</taxon>
    </lineage>
</organism>
<proteinExistence type="predicted"/>
<protein>
    <submittedName>
        <fullName evidence="1">Type II toxin-antitoxin system VapC family toxin</fullName>
    </submittedName>
</protein>
<dbReference type="RefSeq" id="WP_348263787.1">
    <property type="nucleotide sequence ID" value="NZ_CP121196.1"/>
</dbReference>
<dbReference type="AlphaFoldDB" id="A0AAU7DLB7"/>